<evidence type="ECO:0000256" key="1">
    <source>
        <dbReference type="SAM" id="MobiDB-lite"/>
    </source>
</evidence>
<protein>
    <submittedName>
        <fullName evidence="2">Uncharacterized protein</fullName>
    </submittedName>
</protein>
<organism evidence="2 3">
    <name type="scientific">Patiria miniata</name>
    <name type="common">Bat star</name>
    <name type="synonym">Asterina miniata</name>
    <dbReference type="NCBI Taxonomy" id="46514"/>
    <lineage>
        <taxon>Eukaryota</taxon>
        <taxon>Metazoa</taxon>
        <taxon>Echinodermata</taxon>
        <taxon>Eleutherozoa</taxon>
        <taxon>Asterozoa</taxon>
        <taxon>Asteroidea</taxon>
        <taxon>Valvatacea</taxon>
        <taxon>Valvatida</taxon>
        <taxon>Asterinidae</taxon>
        <taxon>Patiria</taxon>
    </lineage>
</organism>
<accession>A0A914AAB8</accession>
<keyword evidence="3" id="KW-1185">Reference proteome</keyword>
<sequence length="250" mass="28774">MNSSDPLVRDRGIVTNRDKETSLRLHRKNSMQQDHLDKELKRLDKEQQKCIRRTHLEKCAISRDQKCLVSDLGKFTISADDAPSDDEGVADQTSSEEPPKSPPATRRKEAVPEAVRAKQKVRTRRVSLPDELPDHPSVSMATKKDKQERFIDQRMSREISRLKKASIRADSESKESDDRKGKPRIPTNAWYHDNQNAKARERSSSVFDRLSEGSKITSMSSQQFLQKVRKQRSHTISTSSPTRTRRAERR</sequence>
<evidence type="ECO:0000313" key="2">
    <source>
        <dbReference type="EnsemblMetazoa" id="XP_038060713.1"/>
    </source>
</evidence>
<feature type="compositionally biased region" description="Basic and acidic residues" evidence="1">
    <location>
        <begin position="7"/>
        <end position="23"/>
    </location>
</feature>
<dbReference type="OMA" id="AWYHDNQ"/>
<proteinExistence type="predicted"/>
<dbReference type="EnsemblMetazoa" id="XM_038204785.1">
    <property type="protein sequence ID" value="XP_038060713.1"/>
    <property type="gene ID" value="LOC119731591"/>
</dbReference>
<feature type="region of interest" description="Disordered" evidence="1">
    <location>
        <begin position="1"/>
        <end position="36"/>
    </location>
</feature>
<reference evidence="2" key="1">
    <citation type="submission" date="2022-11" db="UniProtKB">
        <authorList>
            <consortium name="EnsemblMetazoa"/>
        </authorList>
    </citation>
    <scope>IDENTIFICATION</scope>
</reference>
<feature type="compositionally biased region" description="Basic and acidic residues" evidence="1">
    <location>
        <begin position="142"/>
        <end position="180"/>
    </location>
</feature>
<name>A0A914AAB8_PATMI</name>
<dbReference type="OrthoDB" id="10378430at2759"/>
<dbReference type="RefSeq" id="XP_038060713.1">
    <property type="nucleotide sequence ID" value="XM_038204785.1"/>
</dbReference>
<feature type="region of interest" description="Disordered" evidence="1">
    <location>
        <begin position="76"/>
        <end position="250"/>
    </location>
</feature>
<dbReference type="GeneID" id="119731591"/>
<dbReference type="AlphaFoldDB" id="A0A914AAB8"/>
<feature type="compositionally biased region" description="Polar residues" evidence="1">
    <location>
        <begin position="214"/>
        <end position="225"/>
    </location>
</feature>
<dbReference type="Proteomes" id="UP000887568">
    <property type="component" value="Unplaced"/>
</dbReference>
<evidence type="ECO:0000313" key="3">
    <source>
        <dbReference type="Proteomes" id="UP000887568"/>
    </source>
</evidence>